<evidence type="ECO:0000313" key="3">
    <source>
        <dbReference type="EMBL" id="WOJ88962.1"/>
    </source>
</evidence>
<evidence type="ECO:0000313" key="4">
    <source>
        <dbReference type="Proteomes" id="UP001626536"/>
    </source>
</evidence>
<feature type="compositionally biased region" description="Low complexity" evidence="1">
    <location>
        <begin position="61"/>
        <end position="74"/>
    </location>
</feature>
<name>A0ABZ0HNT8_9HYPH</name>
<keyword evidence="4" id="KW-1185">Reference proteome</keyword>
<dbReference type="EMBL" id="CP136862">
    <property type="protein sequence ID" value="WOJ88962.1"/>
    <property type="molecule type" value="Genomic_DNA"/>
</dbReference>
<sequence>MSKILVFGALVACATMLGATIDANAAEASPESAPPDLASPLTMGRSLANAPYLSSTGQTVPRPSQLPSSSQPGQDRQIHDRDDLLIRKGICSNC</sequence>
<protein>
    <submittedName>
        <fullName evidence="3">Uncharacterized protein</fullName>
    </submittedName>
</protein>
<feature type="region of interest" description="Disordered" evidence="1">
    <location>
        <begin position="48"/>
        <end position="83"/>
    </location>
</feature>
<gene>
    <name evidence="3" type="ORF">RZS28_14270</name>
</gene>
<dbReference type="Proteomes" id="UP001626536">
    <property type="component" value="Chromosome"/>
</dbReference>
<reference evidence="3 4" key="1">
    <citation type="submission" date="2023-10" db="EMBL/GenBank/DDBJ databases">
        <title>Novel methanotroph of the genus Methylocapsa from a subarctic wetland.</title>
        <authorList>
            <person name="Belova S.E."/>
            <person name="Oshkin I.Y."/>
            <person name="Miroshnikov K."/>
            <person name="Dedysh S.N."/>
        </authorList>
    </citation>
    <scope>NUCLEOTIDE SEQUENCE [LARGE SCALE GENOMIC DNA]</scope>
    <source>
        <strain evidence="3 4">RX1</strain>
    </source>
</reference>
<organism evidence="3 4">
    <name type="scientific">Methylocapsa polymorpha</name>
    <dbReference type="NCBI Taxonomy" id="3080828"/>
    <lineage>
        <taxon>Bacteria</taxon>
        <taxon>Pseudomonadati</taxon>
        <taxon>Pseudomonadota</taxon>
        <taxon>Alphaproteobacteria</taxon>
        <taxon>Hyphomicrobiales</taxon>
        <taxon>Beijerinckiaceae</taxon>
        <taxon>Methylocapsa</taxon>
    </lineage>
</organism>
<dbReference type="RefSeq" id="WP_407338400.1">
    <property type="nucleotide sequence ID" value="NZ_CP136862.1"/>
</dbReference>
<evidence type="ECO:0000256" key="1">
    <source>
        <dbReference type="SAM" id="MobiDB-lite"/>
    </source>
</evidence>
<keyword evidence="2" id="KW-0732">Signal</keyword>
<evidence type="ECO:0000256" key="2">
    <source>
        <dbReference type="SAM" id="SignalP"/>
    </source>
</evidence>
<accession>A0ABZ0HNT8</accession>
<feature type="chain" id="PRO_5045741471" evidence="2">
    <location>
        <begin position="26"/>
        <end position="94"/>
    </location>
</feature>
<feature type="signal peptide" evidence="2">
    <location>
        <begin position="1"/>
        <end position="25"/>
    </location>
</feature>
<proteinExistence type="predicted"/>